<keyword evidence="6 9" id="KW-1133">Transmembrane helix</keyword>
<evidence type="ECO:0000256" key="5">
    <source>
        <dbReference type="ARBA" id="ARBA00022692"/>
    </source>
</evidence>
<feature type="region of interest" description="Disordered" evidence="8">
    <location>
        <begin position="1"/>
        <end position="24"/>
    </location>
</feature>
<dbReference type="NCBIfam" id="TIGR03173">
    <property type="entry name" value="pbuX"/>
    <property type="match status" value="1"/>
</dbReference>
<feature type="transmembrane region" description="Helical" evidence="9">
    <location>
        <begin position="207"/>
        <end position="225"/>
    </location>
</feature>
<feature type="compositionally biased region" description="Low complexity" evidence="8">
    <location>
        <begin position="483"/>
        <end position="496"/>
    </location>
</feature>
<evidence type="ECO:0000256" key="8">
    <source>
        <dbReference type="SAM" id="MobiDB-lite"/>
    </source>
</evidence>
<feature type="transmembrane region" description="Helical" evidence="9">
    <location>
        <begin position="121"/>
        <end position="144"/>
    </location>
</feature>
<sequence length="496" mass="49893">MSTVDSSPPTAPGGTTATGAKHPVDQVPPVSRLFVLGLQHVLAMYTGCVTVPLVFGAAVGLDTSTIGLLINADLLVAGIVTVIQSLGVGRLLGVRLPVVAGATFAAVSPMILIGNEYGMPALYGAMLVAGVFGLALAVPFARVVRFFPPLVSGTVVTVIGLSLIGVSGGLIVGNDPEAADYASPRNLALAAGIVVVIVAISRWGRGLVAQLAVLIGLVLGTLVALPMGLTDFSTVGDAAWIGLAAPFHFGPPEFHVAAIVAMCTVMLVIFTESTADMLAVADMTGRRLSRADLARGLAADGLSGLLAGSMNSFLDTAFAQNVGLVEMSRVRSRFVVTAAGVMLFLLGLVPKLGEVVASLPAPVVGGAGLVMFATVTAVGIRTLRTVSFENNSNLLIIAVSIGVGMLPEAAPDIYSNLPREVETIAGSAITSTVIVAFTLNLLFNHGPGSRLRDDGTAKAATPPAGPAAPTDGRAEGGAGHGGADAAPTPTTSAAGS</sequence>
<feature type="transmembrane region" description="Helical" evidence="9">
    <location>
        <begin position="423"/>
        <end position="443"/>
    </location>
</feature>
<evidence type="ECO:0000256" key="3">
    <source>
        <dbReference type="ARBA" id="ARBA00022448"/>
    </source>
</evidence>
<comment type="caution">
    <text evidence="10">The sequence shown here is derived from an EMBL/GenBank/DDBJ whole genome shotgun (WGS) entry which is preliminary data.</text>
</comment>
<feature type="transmembrane region" description="Helical" evidence="9">
    <location>
        <begin position="334"/>
        <end position="353"/>
    </location>
</feature>
<dbReference type="RefSeq" id="WP_312892442.1">
    <property type="nucleotide sequence ID" value="NZ_JACBZD010000001.1"/>
</dbReference>
<keyword evidence="3" id="KW-0813">Transport</keyword>
<evidence type="ECO:0000313" key="11">
    <source>
        <dbReference type="Proteomes" id="UP000567795"/>
    </source>
</evidence>
<keyword evidence="5 9" id="KW-0812">Transmembrane</keyword>
<feature type="region of interest" description="Disordered" evidence="8">
    <location>
        <begin position="451"/>
        <end position="496"/>
    </location>
</feature>
<evidence type="ECO:0000256" key="1">
    <source>
        <dbReference type="ARBA" id="ARBA00004651"/>
    </source>
</evidence>
<organism evidence="10 11">
    <name type="scientific">Allostreptomyces psammosilenae</name>
    <dbReference type="NCBI Taxonomy" id="1892865"/>
    <lineage>
        <taxon>Bacteria</taxon>
        <taxon>Bacillati</taxon>
        <taxon>Actinomycetota</taxon>
        <taxon>Actinomycetes</taxon>
        <taxon>Kitasatosporales</taxon>
        <taxon>Streptomycetaceae</taxon>
        <taxon>Allostreptomyces</taxon>
    </lineage>
</organism>
<evidence type="ECO:0000256" key="6">
    <source>
        <dbReference type="ARBA" id="ARBA00022989"/>
    </source>
</evidence>
<keyword evidence="7 9" id="KW-0472">Membrane</keyword>
<comment type="subcellular location">
    <subcellularLocation>
        <location evidence="1">Cell membrane</location>
        <topology evidence="1">Multi-pass membrane protein</topology>
    </subcellularLocation>
</comment>
<reference evidence="10 11" key="1">
    <citation type="submission" date="2020-07" db="EMBL/GenBank/DDBJ databases">
        <title>Sequencing the genomes of 1000 actinobacteria strains.</title>
        <authorList>
            <person name="Klenk H.-P."/>
        </authorList>
    </citation>
    <scope>NUCLEOTIDE SEQUENCE [LARGE SCALE GENOMIC DNA]</scope>
    <source>
        <strain evidence="10 11">DSM 42178</strain>
    </source>
</reference>
<evidence type="ECO:0000256" key="4">
    <source>
        <dbReference type="ARBA" id="ARBA00022475"/>
    </source>
</evidence>
<evidence type="ECO:0000256" key="2">
    <source>
        <dbReference type="ARBA" id="ARBA00008821"/>
    </source>
</evidence>
<feature type="compositionally biased region" description="Low complexity" evidence="8">
    <location>
        <begin position="457"/>
        <end position="471"/>
    </location>
</feature>
<dbReference type="PROSITE" id="PS01116">
    <property type="entry name" value="XANTH_URACIL_PERMASE"/>
    <property type="match status" value="1"/>
</dbReference>
<comment type="similarity">
    <text evidence="2">Belongs to the nucleobase:cation symporter-2 (NCS2) (TC 2.A.40) family.</text>
</comment>
<dbReference type="InterPro" id="IPR006043">
    <property type="entry name" value="NCS2"/>
</dbReference>
<dbReference type="GO" id="GO:0042907">
    <property type="term" value="F:xanthine transmembrane transporter activity"/>
    <property type="evidence" value="ECO:0007669"/>
    <property type="project" value="TreeGrafter"/>
</dbReference>
<feature type="transmembrane region" description="Helical" evidence="9">
    <location>
        <begin position="256"/>
        <end position="280"/>
    </location>
</feature>
<protein>
    <submittedName>
        <fullName evidence="10">NCS2 family nucleobase:cation symporter-2</fullName>
    </submittedName>
</protein>
<feature type="transmembrane region" description="Helical" evidence="9">
    <location>
        <begin position="42"/>
        <end position="61"/>
    </location>
</feature>
<feature type="transmembrane region" description="Helical" evidence="9">
    <location>
        <begin position="68"/>
        <end position="88"/>
    </location>
</feature>
<dbReference type="GO" id="GO:0005886">
    <property type="term" value="C:plasma membrane"/>
    <property type="evidence" value="ECO:0007669"/>
    <property type="project" value="UniProtKB-SubCell"/>
</dbReference>
<dbReference type="EMBL" id="JACBZD010000001">
    <property type="protein sequence ID" value="NYI04156.1"/>
    <property type="molecule type" value="Genomic_DNA"/>
</dbReference>
<dbReference type="PANTHER" id="PTHR42810">
    <property type="entry name" value="PURINE PERMEASE C1399.01C-RELATED"/>
    <property type="match status" value="1"/>
</dbReference>
<evidence type="ECO:0000313" key="10">
    <source>
        <dbReference type="EMBL" id="NYI04156.1"/>
    </source>
</evidence>
<dbReference type="PANTHER" id="PTHR42810:SF4">
    <property type="entry name" value="URIC ACID TRANSPORTER UACT"/>
    <property type="match status" value="1"/>
</dbReference>
<proteinExistence type="inferred from homology"/>
<feature type="transmembrane region" description="Helical" evidence="9">
    <location>
        <begin position="150"/>
        <end position="172"/>
    </location>
</feature>
<evidence type="ECO:0000256" key="7">
    <source>
        <dbReference type="ARBA" id="ARBA00023136"/>
    </source>
</evidence>
<keyword evidence="11" id="KW-1185">Reference proteome</keyword>
<dbReference type="InterPro" id="IPR006042">
    <property type="entry name" value="Xan_ur_permease"/>
</dbReference>
<keyword evidence="4" id="KW-1003">Cell membrane</keyword>
<dbReference type="Pfam" id="PF00860">
    <property type="entry name" value="Xan_ur_permease"/>
    <property type="match status" value="1"/>
</dbReference>
<dbReference type="Proteomes" id="UP000567795">
    <property type="component" value="Unassembled WGS sequence"/>
</dbReference>
<name>A0A852ZNX6_9ACTN</name>
<dbReference type="InterPro" id="IPR017588">
    <property type="entry name" value="UacT-like"/>
</dbReference>
<accession>A0A852ZNX6</accession>
<gene>
    <name evidence="10" type="ORF">FHU37_001099</name>
</gene>
<feature type="transmembrane region" description="Helical" evidence="9">
    <location>
        <begin position="359"/>
        <end position="380"/>
    </location>
</feature>
<dbReference type="AlphaFoldDB" id="A0A852ZNX6"/>
<evidence type="ECO:0000256" key="9">
    <source>
        <dbReference type="SAM" id="Phobius"/>
    </source>
</evidence>
<feature type="transmembrane region" description="Helical" evidence="9">
    <location>
        <begin position="392"/>
        <end position="411"/>
    </location>
</feature>
<dbReference type="NCBIfam" id="NF037981">
    <property type="entry name" value="NCS2_1"/>
    <property type="match status" value="1"/>
</dbReference>
<dbReference type="NCBIfam" id="TIGR00801">
    <property type="entry name" value="ncs2"/>
    <property type="match status" value="1"/>
</dbReference>
<feature type="transmembrane region" description="Helical" evidence="9">
    <location>
        <begin position="184"/>
        <end position="201"/>
    </location>
</feature>